<dbReference type="AlphaFoldDB" id="A0A239HUT1"/>
<dbReference type="EMBL" id="FZOJ01000023">
    <property type="protein sequence ID" value="SNS84493.1"/>
    <property type="molecule type" value="Genomic_DNA"/>
</dbReference>
<reference evidence="2" key="1">
    <citation type="submission" date="2017-06" db="EMBL/GenBank/DDBJ databases">
        <authorList>
            <person name="Varghese N."/>
            <person name="Submissions S."/>
        </authorList>
    </citation>
    <scope>NUCLEOTIDE SEQUENCE [LARGE SCALE GENOMIC DNA]</scope>
    <source>
        <strain evidence="2">SCA</strain>
    </source>
</reference>
<organism evidence="1 2">
    <name type="scientific">Anaerovirgula multivorans</name>
    <dbReference type="NCBI Taxonomy" id="312168"/>
    <lineage>
        <taxon>Bacteria</taxon>
        <taxon>Bacillati</taxon>
        <taxon>Bacillota</taxon>
        <taxon>Clostridia</taxon>
        <taxon>Peptostreptococcales</taxon>
        <taxon>Natronincolaceae</taxon>
        <taxon>Anaerovirgula</taxon>
    </lineage>
</organism>
<dbReference type="Gene3D" id="3.30.420.40">
    <property type="match status" value="2"/>
</dbReference>
<accession>A0A239HUT1</accession>
<protein>
    <recommendedName>
        <fullName evidence="3">tRNA (Adenosine(37)-N6)-threonylcarbamoyltransferase complex transferase subunit TsaD</fullName>
    </recommendedName>
</protein>
<evidence type="ECO:0000313" key="1">
    <source>
        <dbReference type="EMBL" id="SNS84493.1"/>
    </source>
</evidence>
<gene>
    <name evidence="1" type="ORF">SAMN05446037_102370</name>
</gene>
<evidence type="ECO:0008006" key="3">
    <source>
        <dbReference type="Google" id="ProtNLM"/>
    </source>
</evidence>
<proteinExistence type="predicted"/>
<keyword evidence="2" id="KW-1185">Reference proteome</keyword>
<sequence>KVRYIKMKKHKKNKPFQAFEWVLKFTTVKLPYPSLKLCTDNAAMIGCVGYYDYIRGYRSTLDLNGVPNLKIGERYSKYL</sequence>
<feature type="non-terminal residue" evidence="1">
    <location>
        <position position="1"/>
    </location>
</feature>
<name>A0A239HUT1_9FIRM</name>
<dbReference type="Proteomes" id="UP000198304">
    <property type="component" value="Unassembled WGS sequence"/>
</dbReference>
<evidence type="ECO:0000313" key="2">
    <source>
        <dbReference type="Proteomes" id="UP000198304"/>
    </source>
</evidence>